<dbReference type="AlphaFoldDB" id="A0A6A6ZUZ2"/>
<keyword evidence="10" id="KW-1185">Reference proteome</keyword>
<protein>
    <submittedName>
        <fullName evidence="9">Beta-galactosidase</fullName>
    </submittedName>
</protein>
<dbReference type="InterPro" id="IPR040605">
    <property type="entry name" value="Glyco_hydro2_dom5"/>
</dbReference>
<dbReference type="Pfam" id="PF16355">
    <property type="entry name" value="DUF4982"/>
    <property type="match status" value="1"/>
</dbReference>
<keyword evidence="2" id="KW-0378">Hydrolase</keyword>
<evidence type="ECO:0000256" key="2">
    <source>
        <dbReference type="ARBA" id="ARBA00022801"/>
    </source>
</evidence>
<dbReference type="Gene3D" id="3.20.20.80">
    <property type="entry name" value="Glycosidases"/>
    <property type="match status" value="1"/>
</dbReference>
<feature type="domain" description="Glycoside hydrolase family 2" evidence="7">
    <location>
        <begin position="706"/>
        <end position="797"/>
    </location>
</feature>
<dbReference type="Gene3D" id="2.60.40.10">
    <property type="entry name" value="Immunoglobulins"/>
    <property type="match status" value="3"/>
</dbReference>
<gene>
    <name evidence="9" type="ORF">CC86DRAFT_421122</name>
</gene>
<comment type="similarity">
    <text evidence="1">Belongs to the glycosyl hydrolase 2 family.</text>
</comment>
<organism evidence="9 10">
    <name type="scientific">Ophiobolus disseminans</name>
    <dbReference type="NCBI Taxonomy" id="1469910"/>
    <lineage>
        <taxon>Eukaryota</taxon>
        <taxon>Fungi</taxon>
        <taxon>Dikarya</taxon>
        <taxon>Ascomycota</taxon>
        <taxon>Pezizomycotina</taxon>
        <taxon>Dothideomycetes</taxon>
        <taxon>Pleosporomycetidae</taxon>
        <taxon>Pleosporales</taxon>
        <taxon>Pleosporineae</taxon>
        <taxon>Phaeosphaeriaceae</taxon>
        <taxon>Ophiobolus</taxon>
    </lineage>
</organism>
<keyword evidence="4" id="KW-0732">Signal</keyword>
<dbReference type="InterPro" id="IPR006102">
    <property type="entry name" value="Ig-like_GH2"/>
</dbReference>
<feature type="domain" description="Beta-mannosidase-like galactose-binding" evidence="8">
    <location>
        <begin position="87"/>
        <end position="169"/>
    </location>
</feature>
<dbReference type="Proteomes" id="UP000799424">
    <property type="component" value="Unassembled WGS sequence"/>
</dbReference>
<dbReference type="InterPro" id="IPR008979">
    <property type="entry name" value="Galactose-bd-like_sf"/>
</dbReference>
<dbReference type="InterPro" id="IPR017853">
    <property type="entry name" value="GH"/>
</dbReference>
<dbReference type="GO" id="GO:0005975">
    <property type="term" value="P:carbohydrate metabolic process"/>
    <property type="evidence" value="ECO:0007669"/>
    <property type="project" value="InterPro"/>
</dbReference>
<dbReference type="InterPro" id="IPR054593">
    <property type="entry name" value="Beta-mannosidase-like_N2"/>
</dbReference>
<evidence type="ECO:0000256" key="3">
    <source>
        <dbReference type="ARBA" id="ARBA00023295"/>
    </source>
</evidence>
<feature type="domain" description="DUF4982" evidence="6">
    <location>
        <begin position="628"/>
        <end position="679"/>
    </location>
</feature>
<proteinExistence type="inferred from homology"/>
<dbReference type="OrthoDB" id="408532at2759"/>
<evidence type="ECO:0000259" key="7">
    <source>
        <dbReference type="Pfam" id="PF18565"/>
    </source>
</evidence>
<feature type="domain" description="Glycoside hydrolase family 2 immunoglobulin-like beta-sandwich" evidence="5">
    <location>
        <begin position="212"/>
        <end position="315"/>
    </location>
</feature>
<evidence type="ECO:0000313" key="9">
    <source>
        <dbReference type="EMBL" id="KAF2824558.1"/>
    </source>
</evidence>
<evidence type="ECO:0000256" key="1">
    <source>
        <dbReference type="ARBA" id="ARBA00007401"/>
    </source>
</evidence>
<evidence type="ECO:0000313" key="10">
    <source>
        <dbReference type="Proteomes" id="UP000799424"/>
    </source>
</evidence>
<evidence type="ECO:0000259" key="6">
    <source>
        <dbReference type="Pfam" id="PF16355"/>
    </source>
</evidence>
<evidence type="ECO:0000256" key="4">
    <source>
        <dbReference type="SAM" id="SignalP"/>
    </source>
</evidence>
<dbReference type="InterPro" id="IPR051913">
    <property type="entry name" value="GH2_Domain-Containing"/>
</dbReference>
<sequence length="946" mass="104841">MVRLSAIAWLLLPLASSSLQQNVSTPDATRAQYNFNSDWRVLVSDPKDAQISSYNDSSWARVTLPYAWNGDSAFRVSIDNLPTGIAWYRKHFRVPVLSDGKKIFIEFEGIRHGGQFYLNGKLIGRSDNGVMAFGFDVTNAILHGQENIIAARIDNDWDYRDTTNSKYQWSDKNFYANYGGINKNVYLHVTDKLHQTLPLHSSLGTTGIYVYAKDIDTKARSATIVAETEVRNEYAQARTFAYQVTVRDMDGKIVASMDGGKTTLAANQTQTVVVAGKVTGLNFWSWGYGYLYDVQTALSLDDQIVDSVTTRTGFRKTEYSNGFFKLNDQALHLKGYAQRTTNEWPTLGSAVPAFLSDFSNRLILQSNGNLVRWMHVTPWKQDIESLDRLGIMQAMPAGDSEADVTGRRWDQRIELMRDAIIYNRNNPSVVFYESGNKGISEDHMQQMKSLRDTHDPNGGRSIGSREMLGSVSAEFGGEMLYINKGGRIPFWSMEYSRDEGLRKYWDNYSPPYHRDGEGPLYNNEDASVYNRNQDSHARENVERWFDYFEQRPGTGDRVSAGGVNIIFSDSNTHYRGAENYRRSGEVDAVRLPKDGYYAHKVMWNNWVDLDNSDTHLVGHWNYDTNVTKDVYAISTADKVELFLNGKSLGLGQQSKQFWFTFPKVNFASGELKAVGYKGNTTSSSDTKTTAGKPVSIRLTPHVSPAGVVANGADIALVDVEVIDASGDRCPTALNMIDFALSGAATWRGGIAQGPDNYILATSLPVENGVNRVLLRSTTTAGKVTLKATSQGLESASIDLDTMPFPVTDGLSTTLPSAGLTSDLSRGPTPDRPLIIKRRSIKVVSSSPSAAQTYDDNEETAWSGNVVTYQFAAPEMVYQATIKVPGHRTASYPVTVYVDGTQVYSGTIGKNLGYSTLMWGAVRGSNATVRTSAGNMSISEVDWYAPV</sequence>
<keyword evidence="3" id="KW-0326">Glycosidase</keyword>
<evidence type="ECO:0000259" key="5">
    <source>
        <dbReference type="Pfam" id="PF00703"/>
    </source>
</evidence>
<dbReference type="InterPro" id="IPR013783">
    <property type="entry name" value="Ig-like_fold"/>
</dbReference>
<reference evidence="9" key="1">
    <citation type="journal article" date="2020" name="Stud. Mycol.">
        <title>101 Dothideomycetes genomes: a test case for predicting lifestyles and emergence of pathogens.</title>
        <authorList>
            <person name="Haridas S."/>
            <person name="Albert R."/>
            <person name="Binder M."/>
            <person name="Bloem J."/>
            <person name="Labutti K."/>
            <person name="Salamov A."/>
            <person name="Andreopoulos B."/>
            <person name="Baker S."/>
            <person name="Barry K."/>
            <person name="Bills G."/>
            <person name="Bluhm B."/>
            <person name="Cannon C."/>
            <person name="Castanera R."/>
            <person name="Culley D."/>
            <person name="Daum C."/>
            <person name="Ezra D."/>
            <person name="Gonzalez J."/>
            <person name="Henrissat B."/>
            <person name="Kuo A."/>
            <person name="Liang C."/>
            <person name="Lipzen A."/>
            <person name="Lutzoni F."/>
            <person name="Magnuson J."/>
            <person name="Mondo S."/>
            <person name="Nolan M."/>
            <person name="Ohm R."/>
            <person name="Pangilinan J."/>
            <person name="Park H.-J."/>
            <person name="Ramirez L."/>
            <person name="Alfaro M."/>
            <person name="Sun H."/>
            <person name="Tritt A."/>
            <person name="Yoshinaga Y."/>
            <person name="Zwiers L.-H."/>
            <person name="Turgeon B."/>
            <person name="Goodwin S."/>
            <person name="Spatafora J."/>
            <person name="Crous P."/>
            <person name="Grigoriev I."/>
        </authorList>
    </citation>
    <scope>NUCLEOTIDE SEQUENCE</scope>
    <source>
        <strain evidence="9">CBS 113818</strain>
    </source>
</reference>
<dbReference type="PANTHER" id="PTHR42732:SF1">
    <property type="entry name" value="BETA-MANNOSIDASE"/>
    <property type="match status" value="1"/>
</dbReference>
<accession>A0A6A6ZUZ2</accession>
<dbReference type="InterPro" id="IPR032311">
    <property type="entry name" value="DUF4982"/>
</dbReference>
<dbReference type="Pfam" id="PF00703">
    <property type="entry name" value="Glyco_hydro_2"/>
    <property type="match status" value="1"/>
</dbReference>
<feature type="chain" id="PRO_5025485627" evidence="4">
    <location>
        <begin position="21"/>
        <end position="946"/>
    </location>
</feature>
<name>A0A6A6ZUZ2_9PLEO</name>
<evidence type="ECO:0000259" key="8">
    <source>
        <dbReference type="Pfam" id="PF22666"/>
    </source>
</evidence>
<dbReference type="SUPFAM" id="SSF49785">
    <property type="entry name" value="Galactose-binding domain-like"/>
    <property type="match status" value="1"/>
</dbReference>
<dbReference type="SUPFAM" id="SSF49303">
    <property type="entry name" value="beta-Galactosidase/glucuronidase domain"/>
    <property type="match status" value="1"/>
</dbReference>
<dbReference type="EMBL" id="MU006230">
    <property type="protein sequence ID" value="KAF2824558.1"/>
    <property type="molecule type" value="Genomic_DNA"/>
</dbReference>
<feature type="signal peptide" evidence="4">
    <location>
        <begin position="1"/>
        <end position="20"/>
    </location>
</feature>
<dbReference type="Gene3D" id="2.60.120.260">
    <property type="entry name" value="Galactose-binding domain-like"/>
    <property type="match status" value="1"/>
</dbReference>
<dbReference type="SUPFAM" id="SSF51445">
    <property type="entry name" value="(Trans)glycosidases"/>
    <property type="match status" value="1"/>
</dbReference>
<dbReference type="Pfam" id="PF18565">
    <property type="entry name" value="Glyco_hydro2_C5"/>
    <property type="match status" value="1"/>
</dbReference>
<dbReference type="GO" id="GO:0004553">
    <property type="term" value="F:hydrolase activity, hydrolyzing O-glycosyl compounds"/>
    <property type="evidence" value="ECO:0007669"/>
    <property type="project" value="InterPro"/>
</dbReference>
<dbReference type="Pfam" id="PF22666">
    <property type="entry name" value="Glyco_hydro_2_N2"/>
    <property type="match status" value="1"/>
</dbReference>
<dbReference type="PANTHER" id="PTHR42732">
    <property type="entry name" value="BETA-GALACTOSIDASE"/>
    <property type="match status" value="1"/>
</dbReference>
<dbReference type="InterPro" id="IPR036156">
    <property type="entry name" value="Beta-gal/glucu_dom_sf"/>
</dbReference>